<name>L9LDA6_TUPCH</name>
<keyword evidence="6" id="KW-0810">Translation regulation</keyword>
<feature type="region of interest" description="Disordered" evidence="9">
    <location>
        <begin position="273"/>
        <end position="302"/>
    </location>
</feature>
<evidence type="ECO:0000256" key="1">
    <source>
        <dbReference type="ARBA" id="ARBA00004210"/>
    </source>
</evidence>
<evidence type="ECO:0000256" key="5">
    <source>
        <dbReference type="ARBA" id="ARBA00022490"/>
    </source>
</evidence>
<evidence type="ECO:0000256" key="6">
    <source>
        <dbReference type="ARBA" id="ARBA00022845"/>
    </source>
</evidence>
<dbReference type="InParanoid" id="L9LDA6"/>
<evidence type="ECO:0000313" key="13">
    <source>
        <dbReference type="Proteomes" id="UP000011518"/>
    </source>
</evidence>
<keyword evidence="5" id="KW-0963">Cytoplasm</keyword>
<dbReference type="GO" id="GO:0016607">
    <property type="term" value="C:nuclear speck"/>
    <property type="evidence" value="ECO:0007669"/>
    <property type="project" value="UniProtKB-SubCell"/>
</dbReference>
<evidence type="ECO:0000256" key="9">
    <source>
        <dbReference type="SAM" id="MobiDB-lite"/>
    </source>
</evidence>
<dbReference type="FunCoup" id="L9LDA6">
    <property type="interactions" value="777"/>
</dbReference>
<keyword evidence="13" id="KW-1185">Reference proteome</keyword>
<feature type="compositionally biased region" description="Gly residues" evidence="9">
    <location>
        <begin position="52"/>
        <end position="69"/>
    </location>
</feature>
<dbReference type="Pfam" id="PF16174">
    <property type="entry name" value="IHABP4_N"/>
    <property type="match status" value="1"/>
</dbReference>
<accession>L9LDA6</accession>
<evidence type="ECO:0000256" key="2">
    <source>
        <dbReference type="ARBA" id="ARBA00004324"/>
    </source>
</evidence>
<dbReference type="Pfam" id="PF04774">
    <property type="entry name" value="HABP4_PAI-RBP1"/>
    <property type="match status" value="1"/>
</dbReference>
<dbReference type="GO" id="GO:0005730">
    <property type="term" value="C:nucleolus"/>
    <property type="evidence" value="ECO:0007669"/>
    <property type="project" value="UniProtKB-SubCell"/>
</dbReference>
<dbReference type="GO" id="GO:0015030">
    <property type="term" value="C:Cajal body"/>
    <property type="evidence" value="ECO:0007669"/>
    <property type="project" value="UniProtKB-SubCell"/>
</dbReference>
<sequence length="389" mass="42077">MTSFLLPPQAESPILSAPRDSEIMQQKQEKTSEEKEEHRPADRFDRDRPLRGRGGPRGGMRGRGRGGPGNRAFDSFDQRGRREFDRYGGNERIAIRNEDNTGGCGGRPWGAGVQFYPSDPLSLAHCALPHIQVKRHSLRGHLDIGSDVPALLPLLTCPNCLAVKRDTAAQPAKPQMVKDDCEDDAHVFRKAANDITSQLEINFGNLPRPGRGARGGPRGGRGRIRRAEHYGPRAEVVLRPLHTLGPSSSTKLADVGVRGTWAQFLTRHCPSAAAGESGQGVLAGSGTPPEPALDSRPDPELTTHTSAACEVPGRRVPGACPSGSCWEQMMCPHFPEAAAALQGPLSSLPGPGAQKRSLSWPDRQPCHQEHNTTWDTPRQRPGLALIPQA</sequence>
<dbReference type="GO" id="GO:0033120">
    <property type="term" value="P:positive regulation of RNA splicing"/>
    <property type="evidence" value="ECO:0007669"/>
    <property type="project" value="TreeGrafter"/>
</dbReference>
<keyword evidence="7" id="KW-0539">Nucleus</keyword>
<feature type="region of interest" description="Disordered" evidence="9">
    <location>
        <begin position="342"/>
        <end position="389"/>
    </location>
</feature>
<feature type="domain" description="Intracellular hyaluronan-binding protein 4 N-terminal" evidence="11">
    <location>
        <begin position="175"/>
        <end position="238"/>
    </location>
</feature>
<comment type="subcellular location">
    <subcellularLocation>
        <location evidence="1">Cytoplasm</location>
        <location evidence="1">Stress granule</location>
    </subcellularLocation>
    <subcellularLocation>
        <location evidence="2">Nucleus speckle</location>
    </subcellularLocation>
    <subcellularLocation>
        <location evidence="3">Nucleus</location>
        <location evidence="3">Cajal body</location>
    </subcellularLocation>
    <subcellularLocation>
        <location evidence="4">Nucleus</location>
        <location evidence="4">Nucleolus</location>
    </subcellularLocation>
</comment>
<evidence type="ECO:0000256" key="8">
    <source>
        <dbReference type="ARBA" id="ARBA00035118"/>
    </source>
</evidence>
<proteinExistence type="inferred from homology"/>
<dbReference type="AlphaFoldDB" id="L9LDA6"/>
<dbReference type="PANTHER" id="PTHR12299:SF30">
    <property type="entry name" value="INTRACELLULAR HYALURONAN-BINDING PROTEIN 4"/>
    <property type="match status" value="1"/>
</dbReference>
<feature type="compositionally biased region" description="Basic and acidic residues" evidence="9">
    <location>
        <begin position="19"/>
        <end position="50"/>
    </location>
</feature>
<evidence type="ECO:0000256" key="3">
    <source>
        <dbReference type="ARBA" id="ARBA00004408"/>
    </source>
</evidence>
<feature type="domain" description="Hyaluronan/mRNA-binding protein" evidence="10">
    <location>
        <begin position="80"/>
        <end position="111"/>
    </location>
</feature>
<dbReference type="InterPro" id="IPR039764">
    <property type="entry name" value="HABP4/SERBP1-like"/>
</dbReference>
<dbReference type="PANTHER" id="PTHR12299">
    <property type="entry name" value="HYALURONIC ACID-BINDING PROTEIN 4"/>
    <property type="match status" value="1"/>
</dbReference>
<dbReference type="Proteomes" id="UP000011518">
    <property type="component" value="Unassembled WGS sequence"/>
</dbReference>
<dbReference type="InterPro" id="IPR032381">
    <property type="entry name" value="IHABP4_N"/>
</dbReference>
<dbReference type="InterPro" id="IPR006861">
    <property type="entry name" value="HABP4_PAIRBP1-bd"/>
</dbReference>
<dbReference type="STRING" id="246437.L9LDA6"/>
<dbReference type="EMBL" id="KB320383">
    <property type="protein sequence ID" value="ELW72903.1"/>
    <property type="molecule type" value="Genomic_DNA"/>
</dbReference>
<protein>
    <submittedName>
        <fullName evidence="12">Intracellular hyaluronan-binding protein 4</fullName>
    </submittedName>
</protein>
<reference evidence="13" key="2">
    <citation type="journal article" date="2013" name="Nat. Commun.">
        <title>Genome of the Chinese tree shrew.</title>
        <authorList>
            <person name="Fan Y."/>
            <person name="Huang Z.Y."/>
            <person name="Cao C.C."/>
            <person name="Chen C.S."/>
            <person name="Chen Y.X."/>
            <person name="Fan D.D."/>
            <person name="He J."/>
            <person name="Hou H.L."/>
            <person name="Hu L."/>
            <person name="Hu X.T."/>
            <person name="Jiang X.T."/>
            <person name="Lai R."/>
            <person name="Lang Y.S."/>
            <person name="Liang B."/>
            <person name="Liao S.G."/>
            <person name="Mu D."/>
            <person name="Ma Y.Y."/>
            <person name="Niu Y.Y."/>
            <person name="Sun X.Q."/>
            <person name="Xia J.Q."/>
            <person name="Xiao J."/>
            <person name="Xiong Z.Q."/>
            <person name="Xu L."/>
            <person name="Yang L."/>
            <person name="Zhang Y."/>
            <person name="Zhao W."/>
            <person name="Zhao X.D."/>
            <person name="Zheng Y.T."/>
            <person name="Zhou J.M."/>
            <person name="Zhu Y.B."/>
            <person name="Zhang G.J."/>
            <person name="Wang J."/>
            <person name="Yao Y.G."/>
        </authorList>
    </citation>
    <scope>NUCLEOTIDE SEQUENCE [LARGE SCALE GENOMIC DNA]</scope>
</reference>
<feature type="region of interest" description="Disordered" evidence="9">
    <location>
        <begin position="203"/>
        <end position="225"/>
    </location>
</feature>
<feature type="region of interest" description="Disordered" evidence="9">
    <location>
        <begin position="1"/>
        <end position="82"/>
    </location>
</feature>
<comment type="similarity">
    <text evidence="8">Belongs to the SERBP1-HABP4 family.</text>
</comment>
<evidence type="ECO:0000313" key="12">
    <source>
        <dbReference type="EMBL" id="ELW72903.1"/>
    </source>
</evidence>
<gene>
    <name evidence="12" type="ORF">TREES_T100006119</name>
</gene>
<dbReference type="GO" id="GO:0003723">
    <property type="term" value="F:RNA binding"/>
    <property type="evidence" value="ECO:0007669"/>
    <property type="project" value="InterPro"/>
</dbReference>
<evidence type="ECO:0000256" key="4">
    <source>
        <dbReference type="ARBA" id="ARBA00004604"/>
    </source>
</evidence>
<dbReference type="GO" id="GO:0010494">
    <property type="term" value="C:cytoplasmic stress granule"/>
    <property type="evidence" value="ECO:0007669"/>
    <property type="project" value="UniProtKB-SubCell"/>
</dbReference>
<dbReference type="GO" id="GO:0045948">
    <property type="term" value="P:positive regulation of translational initiation"/>
    <property type="evidence" value="ECO:0007669"/>
    <property type="project" value="TreeGrafter"/>
</dbReference>
<organism evidence="12 13">
    <name type="scientific">Tupaia chinensis</name>
    <name type="common">Chinese tree shrew</name>
    <name type="synonym">Tupaia belangeri chinensis</name>
    <dbReference type="NCBI Taxonomy" id="246437"/>
    <lineage>
        <taxon>Eukaryota</taxon>
        <taxon>Metazoa</taxon>
        <taxon>Chordata</taxon>
        <taxon>Craniata</taxon>
        <taxon>Vertebrata</taxon>
        <taxon>Euteleostomi</taxon>
        <taxon>Mammalia</taxon>
        <taxon>Eutheria</taxon>
        <taxon>Euarchontoglires</taxon>
        <taxon>Scandentia</taxon>
        <taxon>Tupaiidae</taxon>
        <taxon>Tupaia</taxon>
    </lineage>
</organism>
<evidence type="ECO:0000256" key="7">
    <source>
        <dbReference type="ARBA" id="ARBA00023242"/>
    </source>
</evidence>
<evidence type="ECO:0000259" key="11">
    <source>
        <dbReference type="Pfam" id="PF16174"/>
    </source>
</evidence>
<reference evidence="13" key="1">
    <citation type="submission" date="2012-07" db="EMBL/GenBank/DDBJ databases">
        <title>Genome of the Chinese tree shrew, a rising model animal genetically related to primates.</title>
        <authorList>
            <person name="Zhang G."/>
            <person name="Fan Y."/>
            <person name="Yao Y."/>
            <person name="Huang Z."/>
        </authorList>
    </citation>
    <scope>NUCLEOTIDE SEQUENCE [LARGE SCALE GENOMIC DNA]</scope>
</reference>
<evidence type="ECO:0000259" key="10">
    <source>
        <dbReference type="Pfam" id="PF04774"/>
    </source>
</evidence>